<dbReference type="SMART" id="SM00361">
    <property type="entry name" value="RRM_1"/>
    <property type="match status" value="1"/>
</dbReference>
<evidence type="ECO:0000256" key="1">
    <source>
        <dbReference type="ARBA" id="ARBA00004123"/>
    </source>
</evidence>
<dbReference type="EMBL" id="LNZH02000151">
    <property type="protein sequence ID" value="OCB89686.1"/>
    <property type="molecule type" value="Genomic_DNA"/>
</dbReference>
<dbReference type="GO" id="GO:0071011">
    <property type="term" value="C:precatalytic spliceosome"/>
    <property type="evidence" value="ECO:0007669"/>
    <property type="project" value="TreeGrafter"/>
</dbReference>
<evidence type="ECO:0000259" key="9">
    <source>
        <dbReference type="PROSITE" id="PS50174"/>
    </source>
</evidence>
<evidence type="ECO:0000256" key="7">
    <source>
        <dbReference type="SAM" id="MobiDB-lite"/>
    </source>
</evidence>
<feature type="compositionally biased region" description="Basic and acidic residues" evidence="7">
    <location>
        <begin position="255"/>
        <end position="265"/>
    </location>
</feature>
<dbReference type="InterPro" id="IPR040052">
    <property type="entry name" value="RBM17"/>
</dbReference>
<feature type="domain" description="G-patch" evidence="9">
    <location>
        <begin position="429"/>
        <end position="476"/>
    </location>
</feature>
<feature type="compositionally biased region" description="Low complexity" evidence="7">
    <location>
        <begin position="390"/>
        <end position="405"/>
    </location>
</feature>
<dbReference type="SUPFAM" id="SSF54928">
    <property type="entry name" value="RNA-binding domain, RBD"/>
    <property type="match status" value="1"/>
</dbReference>
<dbReference type="InterPro" id="IPR012677">
    <property type="entry name" value="Nucleotide-bd_a/b_plait_sf"/>
</dbReference>
<dbReference type="GO" id="GO:0003723">
    <property type="term" value="F:RNA binding"/>
    <property type="evidence" value="ECO:0007669"/>
    <property type="project" value="UniProtKB-UniRule"/>
</dbReference>
<dbReference type="PANTHER" id="PTHR13288">
    <property type="entry name" value="SPLICING FACTOR 45 SPF45"/>
    <property type="match status" value="1"/>
</dbReference>
<dbReference type="OrthoDB" id="5411533at2759"/>
<feature type="compositionally biased region" description="Basic and acidic residues" evidence="7">
    <location>
        <begin position="136"/>
        <end position="146"/>
    </location>
</feature>
<dbReference type="PANTHER" id="PTHR13288:SF8">
    <property type="entry name" value="SPLICING FACTOR 45"/>
    <property type="match status" value="1"/>
</dbReference>
<dbReference type="Gene3D" id="3.30.70.330">
    <property type="match status" value="1"/>
</dbReference>
<keyword evidence="4" id="KW-0508">mRNA splicing</keyword>
<proteinExistence type="predicted"/>
<dbReference type="PROSITE" id="PS50174">
    <property type="entry name" value="G_PATCH"/>
    <property type="match status" value="1"/>
</dbReference>
<dbReference type="Proteomes" id="UP000757232">
    <property type="component" value="Unassembled WGS sequence"/>
</dbReference>
<evidence type="ECO:0000256" key="4">
    <source>
        <dbReference type="ARBA" id="ARBA00023187"/>
    </source>
</evidence>
<evidence type="ECO:0000256" key="6">
    <source>
        <dbReference type="PROSITE-ProRule" id="PRU00176"/>
    </source>
</evidence>
<feature type="compositionally biased region" description="Polar residues" evidence="7">
    <location>
        <begin position="16"/>
        <end position="31"/>
    </location>
</feature>
<reference evidence="10" key="1">
    <citation type="submission" date="2016-06" db="EMBL/GenBank/DDBJ databases">
        <title>Draft Genome sequence of the fungus Inonotus baumii.</title>
        <authorList>
            <person name="Zhu H."/>
            <person name="Lin W."/>
        </authorList>
    </citation>
    <scope>NUCLEOTIDE SEQUENCE</scope>
    <source>
        <strain evidence="10">821</strain>
    </source>
</reference>
<protein>
    <recommendedName>
        <fullName evidence="12">G-patch domain-containing protein</fullName>
    </recommendedName>
</protein>
<keyword evidence="11" id="KW-1185">Reference proteome</keyword>
<dbReference type="SMART" id="SM00443">
    <property type="entry name" value="G_patch"/>
    <property type="match status" value="1"/>
</dbReference>
<feature type="compositionally biased region" description="Low complexity" evidence="7">
    <location>
        <begin position="240"/>
        <end position="249"/>
    </location>
</feature>
<evidence type="ECO:0000313" key="11">
    <source>
        <dbReference type="Proteomes" id="UP000757232"/>
    </source>
</evidence>
<evidence type="ECO:0008006" key="12">
    <source>
        <dbReference type="Google" id="ProtNLM"/>
    </source>
</evidence>
<feature type="domain" description="RRM" evidence="8">
    <location>
        <begin position="515"/>
        <end position="602"/>
    </location>
</feature>
<feature type="region of interest" description="Disordered" evidence="7">
    <location>
        <begin position="229"/>
        <end position="313"/>
    </location>
</feature>
<feature type="compositionally biased region" description="Pro residues" evidence="7">
    <location>
        <begin position="356"/>
        <end position="365"/>
    </location>
</feature>
<accession>A0A9Q5NAD7</accession>
<comment type="subcellular location">
    <subcellularLocation>
        <location evidence="1">Nucleus</location>
    </subcellularLocation>
</comment>
<feature type="region of interest" description="Disordered" evidence="7">
    <location>
        <begin position="328"/>
        <end position="430"/>
    </location>
</feature>
<dbReference type="FunFam" id="3.30.70.330:FF:000382">
    <property type="entry name" value="G-patch domain-containing protein"/>
    <property type="match status" value="1"/>
</dbReference>
<feature type="compositionally biased region" description="Basic and acidic residues" evidence="7">
    <location>
        <begin position="380"/>
        <end position="389"/>
    </location>
</feature>
<organism evidence="10 11">
    <name type="scientific">Sanghuangporus baumii</name>
    <name type="common">Phellinus baumii</name>
    <dbReference type="NCBI Taxonomy" id="108892"/>
    <lineage>
        <taxon>Eukaryota</taxon>
        <taxon>Fungi</taxon>
        <taxon>Dikarya</taxon>
        <taxon>Basidiomycota</taxon>
        <taxon>Agaricomycotina</taxon>
        <taxon>Agaricomycetes</taxon>
        <taxon>Hymenochaetales</taxon>
        <taxon>Hymenochaetaceae</taxon>
        <taxon>Sanghuangporus</taxon>
    </lineage>
</organism>
<dbReference type="InterPro" id="IPR003954">
    <property type="entry name" value="RRM_euk-type"/>
</dbReference>
<evidence type="ECO:0000313" key="10">
    <source>
        <dbReference type="EMBL" id="OCB89686.1"/>
    </source>
</evidence>
<feature type="compositionally biased region" description="Basic residues" evidence="7">
    <location>
        <begin position="176"/>
        <end position="194"/>
    </location>
</feature>
<dbReference type="CDD" id="cd12374">
    <property type="entry name" value="RRM_UHM_SPF45_PUF60"/>
    <property type="match status" value="1"/>
</dbReference>
<evidence type="ECO:0000256" key="5">
    <source>
        <dbReference type="ARBA" id="ARBA00023242"/>
    </source>
</evidence>
<feature type="region of interest" description="Disordered" evidence="7">
    <location>
        <begin position="16"/>
        <end position="76"/>
    </location>
</feature>
<keyword evidence="5" id="KW-0539">Nucleus</keyword>
<dbReference type="InterPro" id="IPR000467">
    <property type="entry name" value="G_patch_dom"/>
</dbReference>
<gene>
    <name evidence="10" type="ORF">A7U60_g3163</name>
</gene>
<evidence type="ECO:0000256" key="3">
    <source>
        <dbReference type="ARBA" id="ARBA00022884"/>
    </source>
</evidence>
<dbReference type="PROSITE" id="PS50102">
    <property type="entry name" value="RRM"/>
    <property type="match status" value="1"/>
</dbReference>
<dbReference type="Pfam" id="PF01585">
    <property type="entry name" value="G-patch"/>
    <property type="match status" value="1"/>
</dbReference>
<dbReference type="InterPro" id="IPR035979">
    <property type="entry name" value="RBD_domain_sf"/>
</dbReference>
<comment type="caution">
    <text evidence="10">The sequence shown here is derived from an EMBL/GenBank/DDBJ whole genome shotgun (WGS) entry which is preliminary data.</text>
</comment>
<keyword evidence="3 6" id="KW-0694">RNA-binding</keyword>
<feature type="region of interest" description="Disordered" evidence="7">
    <location>
        <begin position="136"/>
        <end position="198"/>
    </location>
</feature>
<dbReference type="InterPro" id="IPR000504">
    <property type="entry name" value="RRM_dom"/>
</dbReference>
<evidence type="ECO:0000259" key="8">
    <source>
        <dbReference type="PROSITE" id="PS50102"/>
    </source>
</evidence>
<keyword evidence="2" id="KW-0507">mRNA processing</keyword>
<sequence length="615" mass="66363">MAQLPRRVGGLYGGIQFSNATTFTPSSTTEVAPQLDEKKSDNAEPSGHGSLAISTTNPAPSAAAEGSPVELDSSAGKATAGWSAALAFAPVRRGGKAKPKPAINIPRALPVGAQFSETSVSATAVVVAEPILNIPEPEKEKAKETEEPNEATGLGWGKKIKPPSMVLDEDVNGFKANRKKNNAGSGKRKGKKARSFSFIMAHTRPNDYYEYKAWKKREQEERRLRLAIERQAKDRKRYRSNSYSDSDYSYSDDDDRPKKNARWEDDTPQVQESSPAVVDTAMTGEEAYARRLAMSQGTAAPRIPSPAPVAETGDEAYQRRLALSQAMGMSVSTPAAPRVPTPQPEEELPINSFASPPVPPLPPAEPAHSAASNITQNPDFEERVKHSREAAAAVAARLAKLAASAPPEANVASVNETQIKEKSDETSEPQGFAARMMAKWGHKEGQGLGAEGQGIVNALTVEKVVHDGESNGKPKKASGKLKEAAGKGVNRGRIVNANEDAKAREDLVRFGPPSRIVVLTNMVGPEDAEDEDLREEIGDECAKNGVVQRVLVHPVQPPPENDGDAVRIFVVFNGPAAAWKTVRELDGRYFGGRTVRARYFPEPRFEQFDLDAPLE</sequence>
<dbReference type="AlphaFoldDB" id="A0A9Q5NAD7"/>
<dbReference type="GO" id="GO:0045292">
    <property type="term" value="P:mRNA cis splicing, via spliceosome"/>
    <property type="evidence" value="ECO:0007669"/>
    <property type="project" value="InterPro"/>
</dbReference>
<evidence type="ECO:0000256" key="2">
    <source>
        <dbReference type="ARBA" id="ARBA00022664"/>
    </source>
</evidence>
<name>A0A9Q5NAD7_SANBA</name>